<proteinExistence type="predicted"/>
<keyword evidence="2" id="KW-0648">Protein biosynthesis</keyword>
<reference evidence="2 3" key="1">
    <citation type="journal article" date="2018" name="Front. Plant Sci.">
        <title>Red Clover (Trifolium pratense) and Zigzag Clover (T. medium) - A Picture of Genomic Similarities and Differences.</title>
        <authorList>
            <person name="Dluhosova J."/>
            <person name="Istvanek J."/>
            <person name="Nedelnik J."/>
            <person name="Repkova J."/>
        </authorList>
    </citation>
    <scope>NUCLEOTIDE SEQUENCE [LARGE SCALE GENOMIC DNA]</scope>
    <source>
        <strain evidence="3">cv. 10/8</strain>
        <tissue evidence="2">Leaf</tissue>
    </source>
</reference>
<dbReference type="InterPro" id="IPR052929">
    <property type="entry name" value="RNase_H-like_EbsB-rel"/>
</dbReference>
<comment type="caution">
    <text evidence="2">The sequence shown here is derived from an EMBL/GenBank/DDBJ whole genome shotgun (WGS) entry which is preliminary data.</text>
</comment>
<organism evidence="2 3">
    <name type="scientific">Trifolium medium</name>
    <dbReference type="NCBI Taxonomy" id="97028"/>
    <lineage>
        <taxon>Eukaryota</taxon>
        <taxon>Viridiplantae</taxon>
        <taxon>Streptophyta</taxon>
        <taxon>Embryophyta</taxon>
        <taxon>Tracheophyta</taxon>
        <taxon>Spermatophyta</taxon>
        <taxon>Magnoliopsida</taxon>
        <taxon>eudicotyledons</taxon>
        <taxon>Gunneridae</taxon>
        <taxon>Pentapetalae</taxon>
        <taxon>rosids</taxon>
        <taxon>fabids</taxon>
        <taxon>Fabales</taxon>
        <taxon>Fabaceae</taxon>
        <taxon>Papilionoideae</taxon>
        <taxon>50 kb inversion clade</taxon>
        <taxon>NPAAA clade</taxon>
        <taxon>Hologalegina</taxon>
        <taxon>IRL clade</taxon>
        <taxon>Trifolieae</taxon>
        <taxon>Trifolium</taxon>
    </lineage>
</organism>
<dbReference type="Pfam" id="PF13456">
    <property type="entry name" value="RVT_3"/>
    <property type="match status" value="1"/>
</dbReference>
<dbReference type="Proteomes" id="UP000265520">
    <property type="component" value="Unassembled WGS sequence"/>
</dbReference>
<dbReference type="EMBL" id="LXQA010076106">
    <property type="protein sequence ID" value="MCI10405.1"/>
    <property type="molecule type" value="Genomic_DNA"/>
</dbReference>
<dbReference type="SUPFAM" id="SSF53098">
    <property type="entry name" value="Ribonuclease H-like"/>
    <property type="match status" value="1"/>
</dbReference>
<dbReference type="Gene3D" id="3.30.420.10">
    <property type="entry name" value="Ribonuclease H-like superfamily/Ribonuclease H"/>
    <property type="match status" value="1"/>
</dbReference>
<dbReference type="InterPro" id="IPR044730">
    <property type="entry name" value="RNase_H-like_dom_plant"/>
</dbReference>
<dbReference type="InterPro" id="IPR012337">
    <property type="entry name" value="RNaseH-like_sf"/>
</dbReference>
<accession>A0A392PHN5</accession>
<evidence type="ECO:0000259" key="1">
    <source>
        <dbReference type="Pfam" id="PF13456"/>
    </source>
</evidence>
<name>A0A392PHN5_9FABA</name>
<dbReference type="GO" id="GO:0003743">
    <property type="term" value="F:translation initiation factor activity"/>
    <property type="evidence" value="ECO:0007669"/>
    <property type="project" value="UniProtKB-KW"/>
</dbReference>
<dbReference type="GO" id="GO:0004523">
    <property type="term" value="F:RNA-DNA hybrid ribonuclease activity"/>
    <property type="evidence" value="ECO:0007669"/>
    <property type="project" value="InterPro"/>
</dbReference>
<evidence type="ECO:0000313" key="3">
    <source>
        <dbReference type="Proteomes" id="UP000265520"/>
    </source>
</evidence>
<keyword evidence="2" id="KW-0396">Initiation factor</keyword>
<dbReference type="CDD" id="cd06222">
    <property type="entry name" value="RNase_H_like"/>
    <property type="match status" value="1"/>
</dbReference>
<sequence>TAAECEAIAMKHALALALSNGFEIVIFESDCQQVVNALRNDYLYANELDTLLSTCSSLLNSNANYNIAYVRMQANRVAHNLAKASLFQSSSSVHHYYPPNYISSIILNEI</sequence>
<dbReference type="GO" id="GO:0003676">
    <property type="term" value="F:nucleic acid binding"/>
    <property type="evidence" value="ECO:0007669"/>
    <property type="project" value="InterPro"/>
</dbReference>
<dbReference type="AlphaFoldDB" id="A0A392PHN5"/>
<evidence type="ECO:0000313" key="2">
    <source>
        <dbReference type="EMBL" id="MCI10405.1"/>
    </source>
</evidence>
<dbReference type="InterPro" id="IPR036397">
    <property type="entry name" value="RNaseH_sf"/>
</dbReference>
<dbReference type="InterPro" id="IPR002156">
    <property type="entry name" value="RNaseH_domain"/>
</dbReference>
<feature type="non-terminal residue" evidence="2">
    <location>
        <position position="1"/>
    </location>
</feature>
<dbReference type="PANTHER" id="PTHR47074:SF48">
    <property type="entry name" value="POLYNUCLEOTIDYL TRANSFERASE, RIBONUCLEASE H-LIKE SUPERFAMILY PROTEIN"/>
    <property type="match status" value="1"/>
</dbReference>
<protein>
    <submittedName>
        <fullName evidence="2">Eukaryotic translation initiation factor 3 subunit C</fullName>
    </submittedName>
</protein>
<keyword evidence="3" id="KW-1185">Reference proteome</keyword>
<dbReference type="PANTHER" id="PTHR47074">
    <property type="entry name" value="BNAC02G40300D PROTEIN"/>
    <property type="match status" value="1"/>
</dbReference>
<feature type="domain" description="RNase H type-1" evidence="1">
    <location>
        <begin position="3"/>
        <end position="84"/>
    </location>
</feature>